<dbReference type="Pfam" id="PF02265">
    <property type="entry name" value="S1-P1_nuclease"/>
    <property type="match status" value="1"/>
</dbReference>
<comment type="similarity">
    <text evidence="1">Belongs to the nuclease type I family.</text>
</comment>
<dbReference type="GO" id="GO:0046872">
    <property type="term" value="F:metal ion binding"/>
    <property type="evidence" value="ECO:0007669"/>
    <property type="project" value="UniProtKB-KW"/>
</dbReference>
<dbReference type="GO" id="GO:0006308">
    <property type="term" value="P:DNA catabolic process"/>
    <property type="evidence" value="ECO:0007669"/>
    <property type="project" value="InterPro"/>
</dbReference>
<dbReference type="InterPro" id="IPR008947">
    <property type="entry name" value="PLipase_C/P1_nuclease_dom_sf"/>
</dbReference>
<accession>A0A0U1LSI6</accession>
<dbReference type="SUPFAM" id="SSF48537">
    <property type="entry name" value="Phospholipase C/P1 nuclease"/>
    <property type="match status" value="1"/>
</dbReference>
<evidence type="ECO:0000256" key="2">
    <source>
        <dbReference type="ARBA" id="ARBA00022722"/>
    </source>
</evidence>
<evidence type="ECO:0000313" key="8">
    <source>
        <dbReference type="EMBL" id="CRG86357.1"/>
    </source>
</evidence>
<dbReference type="OrthoDB" id="441446at2759"/>
<gene>
    <name evidence="8" type="ORF">PISL3812_03362</name>
</gene>
<name>A0A0U1LSI6_TALIS</name>
<evidence type="ECO:0008006" key="10">
    <source>
        <dbReference type="Google" id="ProtNLM"/>
    </source>
</evidence>
<evidence type="ECO:0000256" key="6">
    <source>
        <dbReference type="ARBA" id="ARBA00023157"/>
    </source>
</evidence>
<evidence type="ECO:0000313" key="9">
    <source>
        <dbReference type="Proteomes" id="UP000054383"/>
    </source>
</evidence>
<dbReference type="AlphaFoldDB" id="A0A0U1LSI6"/>
<dbReference type="OMA" id="WDTSIPN"/>
<keyword evidence="5" id="KW-0378">Hydrolase</keyword>
<dbReference type="PANTHER" id="PTHR33146:SF26">
    <property type="entry name" value="ENDONUCLEASE 4"/>
    <property type="match status" value="1"/>
</dbReference>
<keyword evidence="6" id="KW-1015">Disulfide bond</keyword>
<dbReference type="CDD" id="cd11010">
    <property type="entry name" value="S1-P1_nuclease"/>
    <property type="match status" value="1"/>
</dbReference>
<evidence type="ECO:0000256" key="3">
    <source>
        <dbReference type="ARBA" id="ARBA00022723"/>
    </source>
</evidence>
<organism evidence="8 9">
    <name type="scientific">Talaromyces islandicus</name>
    <name type="common">Penicillium islandicum</name>
    <dbReference type="NCBI Taxonomy" id="28573"/>
    <lineage>
        <taxon>Eukaryota</taxon>
        <taxon>Fungi</taxon>
        <taxon>Dikarya</taxon>
        <taxon>Ascomycota</taxon>
        <taxon>Pezizomycotina</taxon>
        <taxon>Eurotiomycetes</taxon>
        <taxon>Eurotiomycetidae</taxon>
        <taxon>Eurotiales</taxon>
        <taxon>Trichocomaceae</taxon>
        <taxon>Talaromyces</taxon>
        <taxon>Talaromyces sect. Islandici</taxon>
    </lineage>
</organism>
<dbReference type="FunFam" id="1.10.575.10:FF:000004">
    <property type="entry name" value="Nuclease S1"/>
    <property type="match status" value="1"/>
</dbReference>
<keyword evidence="4" id="KW-0255">Endonuclease</keyword>
<dbReference type="EMBL" id="CVMT01000002">
    <property type="protein sequence ID" value="CRG86357.1"/>
    <property type="molecule type" value="Genomic_DNA"/>
</dbReference>
<proteinExistence type="inferred from homology"/>
<keyword evidence="7" id="KW-0325">Glycoprotein</keyword>
<evidence type="ECO:0000256" key="1">
    <source>
        <dbReference type="ARBA" id="ARBA00009547"/>
    </source>
</evidence>
<dbReference type="GO" id="GO:0016788">
    <property type="term" value="F:hydrolase activity, acting on ester bonds"/>
    <property type="evidence" value="ECO:0007669"/>
    <property type="project" value="InterPro"/>
</dbReference>
<dbReference type="STRING" id="28573.A0A0U1LSI6"/>
<protein>
    <recommendedName>
        <fullName evidence="10">Nuclease S1</fullName>
    </recommendedName>
</protein>
<evidence type="ECO:0000256" key="4">
    <source>
        <dbReference type="ARBA" id="ARBA00022759"/>
    </source>
</evidence>
<dbReference type="Gene3D" id="1.10.575.10">
    <property type="entry name" value="P1 Nuclease"/>
    <property type="match status" value="1"/>
</dbReference>
<keyword evidence="3" id="KW-0479">Metal-binding</keyword>
<keyword evidence="9" id="KW-1185">Reference proteome</keyword>
<dbReference type="PANTHER" id="PTHR33146">
    <property type="entry name" value="ENDONUCLEASE 4"/>
    <property type="match status" value="1"/>
</dbReference>
<sequence length="292" mass="31783">MSFRSVVPAALAVASQFHGANAWGDLGHQTIGYIAENFVNSTTESYCKDILGITNSSYLASVATWADSWKYTSAGEFSKPFHFIDAQDSPPKSCSVDYSRDCGDEGCSISAIKNYTSQLLDSSTTKAESVDALKLIVHIVGDIHQPLHDENLDIGGNEIDVTYNGESTNLHHIWDTNMPEQDAGGYWLSDAKEYADMLTDRIKTGQYKSNSSSWLDGMDLTDPVSSSMIWATDANSYVCSTVLAPGLEYINSTDLSGNYYNTSQPVFEELIARAGFRLAAWLDLIAASAPSS</sequence>
<reference evidence="8 9" key="1">
    <citation type="submission" date="2015-04" db="EMBL/GenBank/DDBJ databases">
        <authorList>
            <person name="Syromyatnikov M.Y."/>
            <person name="Popov V.N."/>
        </authorList>
    </citation>
    <scope>NUCLEOTIDE SEQUENCE [LARGE SCALE GENOMIC DNA]</scope>
    <source>
        <strain evidence="8">WF-38-12</strain>
    </source>
</reference>
<keyword evidence="2" id="KW-0540">Nuclease</keyword>
<dbReference type="Proteomes" id="UP000054383">
    <property type="component" value="Unassembled WGS sequence"/>
</dbReference>
<evidence type="ECO:0000256" key="5">
    <source>
        <dbReference type="ARBA" id="ARBA00022801"/>
    </source>
</evidence>
<dbReference type="GO" id="GO:0004519">
    <property type="term" value="F:endonuclease activity"/>
    <property type="evidence" value="ECO:0007669"/>
    <property type="project" value="UniProtKB-KW"/>
</dbReference>
<dbReference type="GO" id="GO:0003676">
    <property type="term" value="F:nucleic acid binding"/>
    <property type="evidence" value="ECO:0007669"/>
    <property type="project" value="InterPro"/>
</dbReference>
<dbReference type="InterPro" id="IPR003154">
    <property type="entry name" value="S1/P1nuclease"/>
</dbReference>
<evidence type="ECO:0000256" key="7">
    <source>
        <dbReference type="ARBA" id="ARBA00023180"/>
    </source>
</evidence>